<dbReference type="EMBL" id="AWUE01014716">
    <property type="protein sequence ID" value="OMP01801.1"/>
    <property type="molecule type" value="Genomic_DNA"/>
</dbReference>
<proteinExistence type="predicted"/>
<protein>
    <submittedName>
        <fullName evidence="1">Uncharacterized protein</fullName>
    </submittedName>
</protein>
<dbReference type="Proteomes" id="UP000187203">
    <property type="component" value="Unassembled WGS sequence"/>
</dbReference>
<gene>
    <name evidence="1" type="ORF">COLO4_11586</name>
</gene>
<reference evidence="2" key="1">
    <citation type="submission" date="2013-09" db="EMBL/GenBank/DDBJ databases">
        <title>Corchorus olitorius genome sequencing.</title>
        <authorList>
            <person name="Alam M."/>
            <person name="Haque M.S."/>
            <person name="Islam M.S."/>
            <person name="Emdad E.M."/>
            <person name="Islam M.M."/>
            <person name="Ahmed B."/>
            <person name="Halim A."/>
            <person name="Hossen Q.M.M."/>
            <person name="Hossain M.Z."/>
            <person name="Ahmed R."/>
            <person name="Khan M.M."/>
            <person name="Islam R."/>
            <person name="Rashid M.M."/>
            <person name="Khan S.A."/>
            <person name="Rahman M.S."/>
            <person name="Alam M."/>
            <person name="Yahiya A.S."/>
            <person name="Khan M.S."/>
            <person name="Azam M.S."/>
            <person name="Haque T."/>
            <person name="Lashkar M.Z.H."/>
            <person name="Akhand A.I."/>
            <person name="Morshed G."/>
            <person name="Roy S."/>
            <person name="Uddin K.S."/>
            <person name="Rabeya T."/>
            <person name="Hossain A.S."/>
            <person name="Chowdhury A."/>
            <person name="Snigdha A.R."/>
            <person name="Mortoza M.S."/>
            <person name="Matin S.A."/>
            <person name="Hoque S.M.E."/>
            <person name="Islam M.K."/>
            <person name="Roy D.K."/>
            <person name="Haider R."/>
            <person name="Moosa M.M."/>
            <person name="Elias S.M."/>
            <person name="Hasan A.M."/>
            <person name="Jahan S."/>
            <person name="Shafiuddin M."/>
            <person name="Mahmood N."/>
            <person name="Shommy N.S."/>
        </authorList>
    </citation>
    <scope>NUCLEOTIDE SEQUENCE [LARGE SCALE GENOMIC DNA]</scope>
    <source>
        <strain evidence="2">cv. O-4</strain>
    </source>
</reference>
<dbReference type="AlphaFoldDB" id="A0A1R3K406"/>
<organism evidence="1 2">
    <name type="scientific">Corchorus olitorius</name>
    <dbReference type="NCBI Taxonomy" id="93759"/>
    <lineage>
        <taxon>Eukaryota</taxon>
        <taxon>Viridiplantae</taxon>
        <taxon>Streptophyta</taxon>
        <taxon>Embryophyta</taxon>
        <taxon>Tracheophyta</taxon>
        <taxon>Spermatophyta</taxon>
        <taxon>Magnoliopsida</taxon>
        <taxon>eudicotyledons</taxon>
        <taxon>Gunneridae</taxon>
        <taxon>Pentapetalae</taxon>
        <taxon>rosids</taxon>
        <taxon>malvids</taxon>
        <taxon>Malvales</taxon>
        <taxon>Malvaceae</taxon>
        <taxon>Grewioideae</taxon>
        <taxon>Apeibeae</taxon>
        <taxon>Corchorus</taxon>
    </lineage>
</organism>
<dbReference type="STRING" id="93759.A0A1R3K406"/>
<name>A0A1R3K406_9ROSI</name>
<keyword evidence="2" id="KW-1185">Reference proteome</keyword>
<sequence length="132" mass="14565">MANITAAKASTTSAAAWISQINHGQICCSSSCRRNESSSSFCSFSSFRGGLSYAGRLLRERKRSSAVKGINGEAKINGNKFYDVSEEDLRFVEVFREAQTYIRLHRGSTFVLLLSAEIVATPNYLDTILQVK</sequence>
<dbReference type="OrthoDB" id="1002190at2759"/>
<comment type="caution">
    <text evidence="1">The sequence shown here is derived from an EMBL/GenBank/DDBJ whole genome shotgun (WGS) entry which is preliminary data.</text>
</comment>
<evidence type="ECO:0000313" key="1">
    <source>
        <dbReference type="EMBL" id="OMP01801.1"/>
    </source>
</evidence>
<evidence type="ECO:0000313" key="2">
    <source>
        <dbReference type="Proteomes" id="UP000187203"/>
    </source>
</evidence>
<accession>A0A1R3K406</accession>